<organism evidence="46 48">
    <name type="scientific">Rotaria sordida</name>
    <dbReference type="NCBI Taxonomy" id="392033"/>
    <lineage>
        <taxon>Eukaryota</taxon>
        <taxon>Metazoa</taxon>
        <taxon>Spiralia</taxon>
        <taxon>Gnathifera</taxon>
        <taxon>Rotifera</taxon>
        <taxon>Eurotatoria</taxon>
        <taxon>Bdelloidea</taxon>
        <taxon>Philodinida</taxon>
        <taxon>Philodinidae</taxon>
        <taxon>Rotaria</taxon>
    </lineage>
</organism>
<dbReference type="InterPro" id="IPR036514">
    <property type="entry name" value="SGNH_hydro_sf"/>
</dbReference>
<comment type="catalytic activity">
    <reaction evidence="29">
        <text>1,2-dihexadecanoyl-sn-glycero-3-phosphocholine + H2O = 1-hexadecanoyl-sn-glycero-3-phosphocholine + hexadecanoate + H(+)</text>
        <dbReference type="Rhea" id="RHEA:41223"/>
        <dbReference type="ChEBI" id="CHEBI:7896"/>
        <dbReference type="ChEBI" id="CHEBI:15377"/>
        <dbReference type="ChEBI" id="CHEBI:15378"/>
        <dbReference type="ChEBI" id="CHEBI:72998"/>
        <dbReference type="ChEBI" id="CHEBI:72999"/>
    </reaction>
    <physiologicalReaction direction="left-to-right" evidence="29">
        <dbReference type="Rhea" id="RHEA:41224"/>
    </physiologicalReaction>
</comment>
<evidence type="ECO:0000256" key="42">
    <source>
        <dbReference type="ARBA" id="ARBA00049461"/>
    </source>
</evidence>
<comment type="catalytic activity">
    <reaction evidence="38">
        <text>1-O-hexadecyl-2-(9Z)-octadecenoyl-sn-glycero-3-phosphocholine + H2O = 1-O-hexadecyl-sn-glycero-3-phosphocholine + (9Z)-octadecenoate + H(+)</text>
        <dbReference type="Rhea" id="RHEA:40915"/>
        <dbReference type="ChEBI" id="CHEBI:15377"/>
        <dbReference type="ChEBI" id="CHEBI:15378"/>
        <dbReference type="ChEBI" id="CHEBI:30823"/>
        <dbReference type="ChEBI" id="CHEBI:34112"/>
        <dbReference type="ChEBI" id="CHEBI:64496"/>
    </reaction>
    <physiologicalReaction direction="left-to-right" evidence="38">
        <dbReference type="Rhea" id="RHEA:40916"/>
    </physiologicalReaction>
</comment>
<dbReference type="CDD" id="cd01824">
    <property type="entry name" value="Phospholipase_B_like"/>
    <property type="match status" value="1"/>
</dbReference>
<evidence type="ECO:0000256" key="41">
    <source>
        <dbReference type="ARBA" id="ARBA00049372"/>
    </source>
</evidence>
<accession>A0A813NGH6</accession>
<dbReference type="GO" id="GO:0016324">
    <property type="term" value="C:apical plasma membrane"/>
    <property type="evidence" value="ECO:0007669"/>
    <property type="project" value="UniProtKB-SubCell"/>
</dbReference>
<evidence type="ECO:0000256" key="23">
    <source>
        <dbReference type="ARBA" id="ARBA00047438"/>
    </source>
</evidence>
<evidence type="ECO:0000256" key="5">
    <source>
        <dbReference type="ARBA" id="ARBA00022692"/>
    </source>
</evidence>
<comment type="catalytic activity">
    <reaction evidence="13">
        <text>a triacylglycerol + H2O = a diacylglycerol + a fatty acid + H(+)</text>
        <dbReference type="Rhea" id="RHEA:12044"/>
        <dbReference type="ChEBI" id="CHEBI:15377"/>
        <dbReference type="ChEBI" id="CHEBI:15378"/>
        <dbReference type="ChEBI" id="CHEBI:17855"/>
        <dbReference type="ChEBI" id="CHEBI:18035"/>
        <dbReference type="ChEBI" id="CHEBI:28868"/>
        <dbReference type="EC" id="3.1.1.3"/>
    </reaction>
    <physiologicalReaction direction="left-to-right" evidence="13">
        <dbReference type="Rhea" id="RHEA:12045"/>
    </physiologicalReaction>
</comment>
<comment type="catalytic activity">
    <reaction evidence="30">
        <text>1-hexadecanoyl-2-(9Z,12Z-octadecadienoyl)-sn-glycero-3-phosphocholine + H2O = 2-(9Z,12Z-octadecadienoyl)-sn-glycero-3-phosphocholine + hexadecanoate + H(+)</text>
        <dbReference type="Rhea" id="RHEA:40971"/>
        <dbReference type="ChEBI" id="CHEBI:7896"/>
        <dbReference type="ChEBI" id="CHEBI:15377"/>
        <dbReference type="ChEBI" id="CHEBI:15378"/>
        <dbReference type="ChEBI" id="CHEBI:73002"/>
        <dbReference type="ChEBI" id="CHEBI:76084"/>
    </reaction>
    <physiologicalReaction direction="left-to-right" evidence="30">
        <dbReference type="Rhea" id="RHEA:40972"/>
    </physiologicalReaction>
</comment>
<evidence type="ECO:0000256" key="33">
    <source>
        <dbReference type="ARBA" id="ARBA00048454"/>
    </source>
</evidence>
<keyword evidence="8" id="KW-0378">Hydrolase</keyword>
<keyword evidence="10" id="KW-0443">Lipid metabolism</keyword>
<comment type="catalytic activity">
    <reaction evidence="32">
        <text>1,2,3-tri-(9Z-octadecenoyl)-glycerol + H2O = di-(9Z)-octadecenoylglycerol + (9Z)-octadecenoate + H(+)</text>
        <dbReference type="Rhea" id="RHEA:38575"/>
        <dbReference type="ChEBI" id="CHEBI:15377"/>
        <dbReference type="ChEBI" id="CHEBI:15378"/>
        <dbReference type="ChEBI" id="CHEBI:30823"/>
        <dbReference type="ChEBI" id="CHEBI:53753"/>
        <dbReference type="ChEBI" id="CHEBI:75945"/>
    </reaction>
    <physiologicalReaction direction="left-to-right" evidence="32">
        <dbReference type="Rhea" id="RHEA:38576"/>
    </physiologicalReaction>
</comment>
<dbReference type="PANTHER" id="PTHR21325:SF31">
    <property type="entry name" value="GH22081P-RELATED"/>
    <property type="match status" value="1"/>
</dbReference>
<dbReference type="FunFam" id="3.40.50.1110:FF:000005">
    <property type="entry name" value="Phospholipase B1"/>
    <property type="match status" value="1"/>
</dbReference>
<dbReference type="SUPFAM" id="SSF52266">
    <property type="entry name" value="SGNH hydrolase"/>
    <property type="match status" value="1"/>
</dbReference>
<keyword evidence="11 44" id="KW-0472">Membrane</keyword>
<evidence type="ECO:0000256" key="35">
    <source>
        <dbReference type="ARBA" id="ARBA00048656"/>
    </source>
</evidence>
<sequence length="535" mass="61231">MIKFILVTVVFFLLIINKNCALDVDNYTNYIEELSQDEKFLEEYAAWSFKLFSQPDYLYGKPHEVFPCPIIKDPTVPTSVHKLRPSDIKCIGAIGDSLTAGLGAQALTPVGLFLEHRGISWSIGGDYTYSKVLSLPNILRQYNPELKGFSTKVSVIFLNGQDAKNNHLNVAKSGDHSFHMPDQARLLMNRMKEEKLCDWDNDWKVITIFVGGNDLCTFCEDSDIKQHTPEQYLRYIRDTIDTLYNAPLPRTFVNLVLVLDVRGIKDLNSGGFVCQTLHKRTCPCAAFPTPNQTKILDDYIPQYHQVLVELVNSGRYDNRSDFTVVIQPFMAKTKLPLKLNNEIDFSYFAPDCFHFSGKGHAQAALALWNNMLEPVGGKKWYWHINETLNCPTEKYPYIFTNNNSAEALKEYHQRSTMLQTAHHTSFMSSTPDDNTTKHHKHHKSHSDSSFSKMQLVVFASFFLLIILLLILTISKRQQIRVFIHGAGRRHINGFSDPIYPDDHDDVEIWNRLNLKSNCSINNDIPKTHGTRISFE</sequence>
<dbReference type="GO" id="GO:0004623">
    <property type="term" value="F:phospholipase A2 activity"/>
    <property type="evidence" value="ECO:0007669"/>
    <property type="project" value="UniProtKB-EC"/>
</dbReference>
<evidence type="ECO:0000256" key="44">
    <source>
        <dbReference type="SAM" id="Phobius"/>
    </source>
</evidence>
<evidence type="ECO:0000256" key="18">
    <source>
        <dbReference type="ARBA" id="ARBA00031485"/>
    </source>
</evidence>
<feature type="region of interest" description="Disordered" evidence="43">
    <location>
        <begin position="426"/>
        <end position="446"/>
    </location>
</feature>
<comment type="catalytic activity">
    <reaction evidence="36">
        <text>1-hexadecanoyl-2-(9Z-octadecenoyl)-sn-glycero-3-phosphocholine + H2O = 1-hexadecanoyl-sn-glycero-3-phosphocholine + (9Z)-octadecenoate + H(+)</text>
        <dbReference type="Rhea" id="RHEA:38779"/>
        <dbReference type="ChEBI" id="CHEBI:15377"/>
        <dbReference type="ChEBI" id="CHEBI:15378"/>
        <dbReference type="ChEBI" id="CHEBI:30823"/>
        <dbReference type="ChEBI" id="CHEBI:72998"/>
        <dbReference type="ChEBI" id="CHEBI:73001"/>
    </reaction>
    <physiologicalReaction direction="left-to-right" evidence="36">
        <dbReference type="Rhea" id="RHEA:38780"/>
    </physiologicalReaction>
</comment>
<evidence type="ECO:0000256" key="40">
    <source>
        <dbReference type="ARBA" id="ARBA00049363"/>
    </source>
</evidence>
<evidence type="ECO:0000256" key="27">
    <source>
        <dbReference type="ARBA" id="ARBA00048049"/>
    </source>
</evidence>
<comment type="catalytic activity">
    <reaction evidence="34">
        <text>1-hexadecanoyl-2-(9Z-octadecenoyl)-sn-glycero-3-phosphoethanolamine + H2O = 1-hexadecanoyl-sn-glycero-3-phosphoethanolamine + (9Z)-octadecenoate + H(+)</text>
        <dbReference type="Rhea" id="RHEA:40911"/>
        <dbReference type="ChEBI" id="CHEBI:15377"/>
        <dbReference type="ChEBI" id="CHEBI:15378"/>
        <dbReference type="ChEBI" id="CHEBI:30823"/>
        <dbReference type="ChEBI" id="CHEBI:73004"/>
        <dbReference type="ChEBI" id="CHEBI:73007"/>
    </reaction>
    <physiologicalReaction direction="left-to-right" evidence="34">
        <dbReference type="Rhea" id="RHEA:40912"/>
    </physiologicalReaction>
</comment>
<evidence type="ECO:0000256" key="22">
    <source>
        <dbReference type="ARBA" id="ARBA00047363"/>
    </source>
</evidence>
<evidence type="ECO:0000313" key="48">
    <source>
        <dbReference type="Proteomes" id="UP000663882"/>
    </source>
</evidence>
<evidence type="ECO:0000256" key="6">
    <source>
        <dbReference type="ARBA" id="ARBA00022729"/>
    </source>
</evidence>
<evidence type="ECO:0000256" key="29">
    <source>
        <dbReference type="ARBA" id="ARBA00048227"/>
    </source>
</evidence>
<keyword evidence="5 44" id="KW-0812">Transmembrane</keyword>
<gene>
    <name evidence="47" type="ORF">OTI717_LOCUS8446</name>
    <name evidence="46" type="ORF">RFH988_LOCUS235</name>
</gene>
<comment type="catalytic activity">
    <reaction evidence="25">
        <text>2,3-di-(9Z)-octadecenoyl-sn-glycerol + H2O = 3-(9Z-octadecenoyl)-sn-glycerol + (9Z)-octadecenoate + H(+)</text>
        <dbReference type="Rhea" id="RHEA:42604"/>
        <dbReference type="ChEBI" id="CHEBI:15377"/>
        <dbReference type="ChEBI" id="CHEBI:15378"/>
        <dbReference type="ChEBI" id="CHEBI:30823"/>
        <dbReference type="ChEBI" id="CHEBI:75824"/>
        <dbReference type="ChEBI" id="CHEBI:75938"/>
    </reaction>
    <physiologicalReaction direction="left-to-right" evidence="25">
        <dbReference type="Rhea" id="RHEA:42605"/>
    </physiologicalReaction>
</comment>
<evidence type="ECO:0000256" key="17">
    <source>
        <dbReference type="ARBA" id="ARBA00031182"/>
    </source>
</evidence>
<evidence type="ECO:0000256" key="1">
    <source>
        <dbReference type="ARBA" id="ARBA00004247"/>
    </source>
</evidence>
<comment type="catalytic activity">
    <reaction evidence="40">
        <text>1,2-dihexadecanoyl-sn-glycero-3-phosphocholine + 2 H2O = sn-glycerol 3-phosphocholine + 2 hexadecanoate + 2 H(+)</text>
        <dbReference type="Rhea" id="RHEA:40975"/>
        <dbReference type="ChEBI" id="CHEBI:7896"/>
        <dbReference type="ChEBI" id="CHEBI:15377"/>
        <dbReference type="ChEBI" id="CHEBI:15378"/>
        <dbReference type="ChEBI" id="CHEBI:16870"/>
        <dbReference type="ChEBI" id="CHEBI:72999"/>
    </reaction>
    <physiologicalReaction direction="left-to-right" evidence="40">
        <dbReference type="Rhea" id="RHEA:40976"/>
    </physiologicalReaction>
</comment>
<dbReference type="GO" id="GO:0004806">
    <property type="term" value="F:triacylglycerol lipase activity"/>
    <property type="evidence" value="ECO:0007669"/>
    <property type="project" value="UniProtKB-EC"/>
</dbReference>
<evidence type="ECO:0000256" key="16">
    <source>
        <dbReference type="ARBA" id="ARBA00029723"/>
    </source>
</evidence>
<evidence type="ECO:0000256" key="4">
    <source>
        <dbReference type="ARBA" id="ARBA00022475"/>
    </source>
</evidence>
<evidence type="ECO:0000256" key="21">
    <source>
        <dbReference type="ARBA" id="ARBA00047324"/>
    </source>
</evidence>
<dbReference type="Gene3D" id="3.40.50.1110">
    <property type="entry name" value="SGNH hydrolase"/>
    <property type="match status" value="1"/>
</dbReference>
<dbReference type="PANTHER" id="PTHR21325">
    <property type="entry name" value="PHOSPHOLIPASE B, PLB1"/>
    <property type="match status" value="1"/>
</dbReference>
<evidence type="ECO:0000256" key="34">
    <source>
        <dbReference type="ARBA" id="ARBA00048613"/>
    </source>
</evidence>
<comment type="catalytic activity">
    <reaction evidence="22">
        <text>1,3-dihexadecanoyl-2-(9Z-octadecenoyl)glycerol + H2O = 1-hexadecanoyl-2-(9Z-octadecenoyl)-glycerol + hexadecanoate + H(+)</text>
        <dbReference type="Rhea" id="RHEA:40979"/>
        <dbReference type="ChEBI" id="CHEBI:7896"/>
        <dbReference type="ChEBI" id="CHEBI:15377"/>
        <dbReference type="ChEBI" id="CHEBI:15378"/>
        <dbReference type="ChEBI" id="CHEBI:75585"/>
        <dbReference type="ChEBI" id="CHEBI:75688"/>
    </reaction>
    <physiologicalReaction direction="left-to-right" evidence="22">
        <dbReference type="Rhea" id="RHEA:40980"/>
    </physiologicalReaction>
</comment>
<evidence type="ECO:0000256" key="28">
    <source>
        <dbReference type="ARBA" id="ARBA00048058"/>
    </source>
</evidence>
<evidence type="ECO:0000256" key="31">
    <source>
        <dbReference type="ARBA" id="ARBA00048374"/>
    </source>
</evidence>
<comment type="catalytic activity">
    <reaction evidence="33">
        <text>a 1-acyl-sn-glycero-3-phosphocholine + H2O = sn-glycerol 3-phosphocholine + a fatty acid + H(+)</text>
        <dbReference type="Rhea" id="RHEA:15177"/>
        <dbReference type="ChEBI" id="CHEBI:15377"/>
        <dbReference type="ChEBI" id="CHEBI:15378"/>
        <dbReference type="ChEBI" id="CHEBI:16870"/>
        <dbReference type="ChEBI" id="CHEBI:28868"/>
        <dbReference type="ChEBI" id="CHEBI:58168"/>
        <dbReference type="EC" id="3.1.1.5"/>
    </reaction>
    <physiologicalReaction direction="left-to-right" evidence="33">
        <dbReference type="Rhea" id="RHEA:15178"/>
    </physiologicalReaction>
</comment>
<comment type="catalytic activity">
    <reaction evidence="23">
        <text>1-(9Z-octadecenoyl)-glycerol + H2O = glycerol + (9Z)-octadecenoate + H(+)</text>
        <dbReference type="Rhea" id="RHEA:38487"/>
        <dbReference type="ChEBI" id="CHEBI:15377"/>
        <dbReference type="ChEBI" id="CHEBI:15378"/>
        <dbReference type="ChEBI" id="CHEBI:17754"/>
        <dbReference type="ChEBI" id="CHEBI:30823"/>
        <dbReference type="ChEBI" id="CHEBI:75342"/>
    </reaction>
    <physiologicalReaction direction="left-to-right" evidence="23">
        <dbReference type="Rhea" id="RHEA:38488"/>
    </physiologicalReaction>
</comment>
<evidence type="ECO:0000256" key="19">
    <source>
        <dbReference type="ARBA" id="ARBA00033022"/>
    </source>
</evidence>
<name>A0A813NGH6_9BILA</name>
<comment type="catalytic activity">
    <reaction evidence="39">
        <text>1-hexadecanoyl-2-(9Z)-octadecenoyl-3-octadecanoyl-sn-glycerol + H2O = 1-hexadecanoyl-3-octadecanoyl-sn-glycerol + (9Z)-octadecenoate + H(+)</text>
        <dbReference type="Rhea" id="RHEA:41103"/>
        <dbReference type="ChEBI" id="CHEBI:15377"/>
        <dbReference type="ChEBI" id="CHEBI:15378"/>
        <dbReference type="ChEBI" id="CHEBI:30823"/>
        <dbReference type="ChEBI" id="CHEBI:77623"/>
        <dbReference type="ChEBI" id="CHEBI:77624"/>
    </reaction>
    <physiologicalReaction direction="left-to-right" evidence="39">
        <dbReference type="Rhea" id="RHEA:41104"/>
    </physiologicalReaction>
</comment>
<comment type="catalytic activity">
    <reaction evidence="26">
        <text>1-hexadecanoyl-2-(9Z-octadecenoyl)-sn-glycero-3-phospho-(1'-sn-glycerol) + H2O = 1-hexadecanoyl-sn-glycero-3-phospho-(1'-sn-glycerol) + (9Z)-octadecenoate + H(+)</text>
        <dbReference type="Rhea" id="RHEA:40919"/>
        <dbReference type="ChEBI" id="CHEBI:15377"/>
        <dbReference type="ChEBI" id="CHEBI:15378"/>
        <dbReference type="ChEBI" id="CHEBI:30823"/>
        <dbReference type="ChEBI" id="CHEBI:72841"/>
        <dbReference type="ChEBI" id="CHEBI:75158"/>
    </reaction>
    <physiologicalReaction direction="left-to-right" evidence="26">
        <dbReference type="Rhea" id="RHEA:40920"/>
    </physiologicalReaction>
</comment>
<keyword evidence="12" id="KW-0325">Glycoprotein</keyword>
<evidence type="ECO:0000256" key="20">
    <source>
        <dbReference type="ARBA" id="ARBA00045916"/>
    </source>
</evidence>
<feature type="chain" id="PRO_5036222455" description="Phospholipase B1, membrane-associated" evidence="45">
    <location>
        <begin position="22"/>
        <end position="535"/>
    </location>
</feature>
<evidence type="ECO:0000256" key="13">
    <source>
        <dbReference type="ARBA" id="ARBA00023369"/>
    </source>
</evidence>
<keyword evidence="9 44" id="KW-1133">Transmembrane helix</keyword>
<comment type="catalytic activity">
    <reaction evidence="27">
        <text>a 1-O-alkyl-2-acyl-sn-glycero-3-phosphocholine + H2O = a 1-O-alkyl-sn-glycero-3-phosphocholine + a fatty acid + H(+)</text>
        <dbReference type="Rhea" id="RHEA:36231"/>
        <dbReference type="ChEBI" id="CHEBI:15377"/>
        <dbReference type="ChEBI" id="CHEBI:15378"/>
        <dbReference type="ChEBI" id="CHEBI:28868"/>
        <dbReference type="ChEBI" id="CHEBI:30909"/>
        <dbReference type="ChEBI" id="CHEBI:36702"/>
        <dbReference type="EC" id="3.1.1.4"/>
    </reaction>
    <physiologicalReaction direction="left-to-right" evidence="27">
        <dbReference type="Rhea" id="RHEA:36232"/>
    </physiologicalReaction>
</comment>
<evidence type="ECO:0000256" key="3">
    <source>
        <dbReference type="ARBA" id="ARBA00015133"/>
    </source>
</evidence>
<evidence type="ECO:0000256" key="37">
    <source>
        <dbReference type="ARBA" id="ARBA00048869"/>
    </source>
</evidence>
<proteinExistence type="inferred from homology"/>
<evidence type="ECO:0000256" key="39">
    <source>
        <dbReference type="ARBA" id="ARBA00048939"/>
    </source>
</evidence>
<feature type="transmembrane region" description="Helical" evidence="44">
    <location>
        <begin position="453"/>
        <end position="473"/>
    </location>
</feature>
<comment type="function">
    <text evidence="20">Calcium-independent membrane-associated phospholipase that catalyzes complete diacylation of phospholipids by hydrolyzing both sn-1 and sn-2 fatty acyl chains attached to the glycerol backbone (phospholipase B activity). Has dual phospholipase and lysophospholipase activities toward diacylphospholipids. Preferentially cleaves sn-2 ester bonds over sn-1 bonds. Acts as a lipase toward glycerolipid substrates. Hydrolyzes fatty acyl chains of diacylglycerols with preference for the sn-2 position and of triacylglycerols with not positional selectivity. May also hydrolyze long chain retinyl esters such as retinyl palmitate. May contribute to digestion of dietary phospholipids, glycerolipids and retinoids, facilitating lipid absorption at the brush border.</text>
</comment>
<dbReference type="InterPro" id="IPR035547">
    <property type="entry name" value="Phospholipase_B"/>
</dbReference>
<evidence type="ECO:0000256" key="32">
    <source>
        <dbReference type="ARBA" id="ARBA00048386"/>
    </source>
</evidence>
<comment type="caution">
    <text evidence="46">The sequence shown here is derived from an EMBL/GenBank/DDBJ whole genome shotgun (WGS) entry which is preliminary data.</text>
</comment>
<protein>
    <recommendedName>
        <fullName evidence="3">Phospholipase B1, membrane-associated</fullName>
    </recommendedName>
    <alternativeName>
        <fullName evidence="16">Lysophospholipase</fullName>
    </alternativeName>
    <alternativeName>
        <fullName evidence="17">Phospholipase A2</fullName>
    </alternativeName>
    <alternativeName>
        <fullName evidence="19">Phospholipase B/lipase</fullName>
    </alternativeName>
    <alternativeName>
        <fullName evidence="18">Triacylglycerol lipase</fullName>
    </alternativeName>
</protein>
<comment type="catalytic activity">
    <reaction evidence="24">
        <text>1-hexadecanoyl-2-(9Z)-octadecenoyl-3-octadecanoyl-sn-glycerol + H2O = 1-hexadecanoyl-2-(9Z-octadecenoyl)-sn-glycerol + octadecanoate + H(+)</text>
        <dbReference type="Rhea" id="RHEA:41111"/>
        <dbReference type="ChEBI" id="CHEBI:15377"/>
        <dbReference type="ChEBI" id="CHEBI:15378"/>
        <dbReference type="ChEBI" id="CHEBI:25629"/>
        <dbReference type="ChEBI" id="CHEBI:75466"/>
        <dbReference type="ChEBI" id="CHEBI:77623"/>
    </reaction>
    <physiologicalReaction direction="left-to-right" evidence="24">
        <dbReference type="Rhea" id="RHEA:41112"/>
    </physiologicalReaction>
</comment>
<feature type="signal peptide" evidence="45">
    <location>
        <begin position="1"/>
        <end position="21"/>
    </location>
</feature>
<dbReference type="EMBL" id="CAJOAX010000675">
    <property type="protein sequence ID" value="CAF3633794.1"/>
    <property type="molecule type" value="Genomic_DNA"/>
</dbReference>
<dbReference type="Proteomes" id="UP000663882">
    <property type="component" value="Unassembled WGS sequence"/>
</dbReference>
<comment type="catalytic activity">
    <reaction evidence="35">
        <text>1-hexadecanoyl-sn-glycero-3-phosphocholine + H2O = sn-glycerol 3-phosphocholine + hexadecanoate + H(+)</text>
        <dbReference type="Rhea" id="RHEA:40435"/>
        <dbReference type="ChEBI" id="CHEBI:7896"/>
        <dbReference type="ChEBI" id="CHEBI:15377"/>
        <dbReference type="ChEBI" id="CHEBI:15378"/>
        <dbReference type="ChEBI" id="CHEBI:16870"/>
        <dbReference type="ChEBI" id="CHEBI:72998"/>
    </reaction>
    <physiologicalReaction direction="left-to-right" evidence="35">
        <dbReference type="Rhea" id="RHEA:40436"/>
    </physiologicalReaction>
</comment>
<evidence type="ECO:0000256" key="36">
    <source>
        <dbReference type="ARBA" id="ARBA00048699"/>
    </source>
</evidence>
<comment type="catalytic activity">
    <reaction evidence="14">
        <text>1-hexadecanoyl-2-(9Z,12Z-octadecadienoyl)-sn-glycero-3-phosphocholine + H2O = (9Z,12Z)-octadecadienoate + 1-hexadecanoyl-sn-glycero-3-phosphocholine + H(+)</text>
        <dbReference type="Rhea" id="RHEA:40811"/>
        <dbReference type="ChEBI" id="CHEBI:15377"/>
        <dbReference type="ChEBI" id="CHEBI:15378"/>
        <dbReference type="ChEBI" id="CHEBI:30245"/>
        <dbReference type="ChEBI" id="CHEBI:72998"/>
        <dbReference type="ChEBI" id="CHEBI:73002"/>
    </reaction>
    <physiologicalReaction direction="left-to-right" evidence="14">
        <dbReference type="Rhea" id="RHEA:40812"/>
    </physiologicalReaction>
</comment>
<keyword evidence="7" id="KW-0677">Repeat</keyword>
<evidence type="ECO:0000256" key="24">
    <source>
        <dbReference type="ARBA" id="ARBA00047459"/>
    </source>
</evidence>
<evidence type="ECO:0000256" key="43">
    <source>
        <dbReference type="SAM" id="MobiDB-lite"/>
    </source>
</evidence>
<comment type="catalytic activity">
    <reaction evidence="41">
        <text>1,3-di-(9Z-octadecenoyl)-glycerol + H2O = 1-(9Z-octadecenoyl)-glycerol + (9Z)-octadecenoate + H(+)</text>
        <dbReference type="Rhea" id="RHEA:39939"/>
        <dbReference type="ChEBI" id="CHEBI:15377"/>
        <dbReference type="ChEBI" id="CHEBI:15378"/>
        <dbReference type="ChEBI" id="CHEBI:30823"/>
        <dbReference type="ChEBI" id="CHEBI:75342"/>
        <dbReference type="ChEBI" id="CHEBI:75735"/>
    </reaction>
    <physiologicalReaction direction="left-to-right" evidence="41">
        <dbReference type="Rhea" id="RHEA:39940"/>
    </physiologicalReaction>
</comment>
<evidence type="ECO:0000256" key="11">
    <source>
        <dbReference type="ARBA" id="ARBA00023136"/>
    </source>
</evidence>
<evidence type="ECO:0000256" key="9">
    <source>
        <dbReference type="ARBA" id="ARBA00022989"/>
    </source>
</evidence>
<evidence type="ECO:0000256" key="12">
    <source>
        <dbReference type="ARBA" id="ARBA00023180"/>
    </source>
</evidence>
<comment type="subcellular location">
    <subcellularLocation>
        <location evidence="1">Apical cell membrane</location>
        <topology evidence="1">Single-pass type I membrane protein</topology>
    </subcellularLocation>
</comment>
<dbReference type="Proteomes" id="UP000663823">
    <property type="component" value="Unassembled WGS sequence"/>
</dbReference>
<dbReference type="InterPro" id="IPR001087">
    <property type="entry name" value="GDSL"/>
</dbReference>
<evidence type="ECO:0000256" key="15">
    <source>
        <dbReference type="ARBA" id="ARBA00023422"/>
    </source>
</evidence>
<comment type="catalytic activity">
    <reaction evidence="42">
        <text>2-(9Z-octadecenoyl)-glycerol + H2O = glycerol + (9Z)-octadecenoate + H(+)</text>
        <dbReference type="Rhea" id="RHEA:38491"/>
        <dbReference type="ChEBI" id="CHEBI:15377"/>
        <dbReference type="ChEBI" id="CHEBI:15378"/>
        <dbReference type="ChEBI" id="CHEBI:17754"/>
        <dbReference type="ChEBI" id="CHEBI:30823"/>
        <dbReference type="ChEBI" id="CHEBI:73990"/>
    </reaction>
    <physiologicalReaction direction="left-to-right" evidence="42">
        <dbReference type="Rhea" id="RHEA:38492"/>
    </physiologicalReaction>
</comment>
<keyword evidence="6 45" id="KW-0732">Signal</keyword>
<evidence type="ECO:0000313" key="47">
    <source>
        <dbReference type="EMBL" id="CAF3633794.1"/>
    </source>
</evidence>
<comment type="catalytic activity">
    <reaction evidence="21">
        <text>1-hexadecanoyl-2-(9Z)-octadecenoyl-3-octadecanoyl-sn-glycerol + H2O = 2-(9Z-octadecenoyl)-3-octadecanoyl-sn-glycerol + hexadecanoate + H(+)</text>
        <dbReference type="Rhea" id="RHEA:41107"/>
        <dbReference type="ChEBI" id="CHEBI:7896"/>
        <dbReference type="ChEBI" id="CHEBI:15377"/>
        <dbReference type="ChEBI" id="CHEBI:15378"/>
        <dbReference type="ChEBI" id="CHEBI:75558"/>
        <dbReference type="ChEBI" id="CHEBI:77623"/>
    </reaction>
    <physiologicalReaction direction="left-to-right" evidence="21">
        <dbReference type="Rhea" id="RHEA:41108"/>
    </physiologicalReaction>
</comment>
<dbReference type="GO" id="GO:0004622">
    <property type="term" value="F:phosphatidylcholine lysophospholipase activity"/>
    <property type="evidence" value="ECO:0007669"/>
    <property type="project" value="UniProtKB-EC"/>
</dbReference>
<evidence type="ECO:0000256" key="7">
    <source>
        <dbReference type="ARBA" id="ARBA00022737"/>
    </source>
</evidence>
<evidence type="ECO:0000256" key="14">
    <source>
        <dbReference type="ARBA" id="ARBA00023408"/>
    </source>
</evidence>
<comment type="similarity">
    <text evidence="2">Belongs to the 'GDSL' lipolytic enzyme family. Phospholipase B1 subfamily.</text>
</comment>
<evidence type="ECO:0000256" key="10">
    <source>
        <dbReference type="ARBA" id="ARBA00023098"/>
    </source>
</evidence>
<reference evidence="46" key="1">
    <citation type="submission" date="2021-02" db="EMBL/GenBank/DDBJ databases">
        <authorList>
            <person name="Nowell W R."/>
        </authorList>
    </citation>
    <scope>NUCLEOTIDE SEQUENCE</scope>
</reference>
<evidence type="ECO:0000256" key="26">
    <source>
        <dbReference type="ARBA" id="ARBA00048015"/>
    </source>
</evidence>
<comment type="catalytic activity">
    <reaction evidence="31">
        <text>1-octadecanoyl-2-(9Z,12Z)-octadecadienoyl-sn-glycerol + H2O = 1-octadecanoyl-sn-glycerol + (9Z,12Z)-octadecadienoate + H(+)</text>
        <dbReference type="Rhea" id="RHEA:40927"/>
        <dbReference type="ChEBI" id="CHEBI:15377"/>
        <dbReference type="ChEBI" id="CHEBI:15378"/>
        <dbReference type="ChEBI" id="CHEBI:30245"/>
        <dbReference type="ChEBI" id="CHEBI:75550"/>
        <dbReference type="ChEBI" id="CHEBI:77097"/>
    </reaction>
    <physiologicalReaction direction="left-to-right" evidence="31">
        <dbReference type="Rhea" id="RHEA:40928"/>
    </physiologicalReaction>
</comment>
<dbReference type="GO" id="GO:0006644">
    <property type="term" value="P:phospholipid metabolic process"/>
    <property type="evidence" value="ECO:0007669"/>
    <property type="project" value="TreeGrafter"/>
</dbReference>
<evidence type="ECO:0000256" key="30">
    <source>
        <dbReference type="ARBA" id="ARBA00048362"/>
    </source>
</evidence>
<dbReference type="AlphaFoldDB" id="A0A813NGH6"/>
<evidence type="ECO:0000256" key="2">
    <source>
        <dbReference type="ARBA" id="ARBA00009979"/>
    </source>
</evidence>
<dbReference type="InterPro" id="IPR038885">
    <property type="entry name" value="PLB1"/>
</dbReference>
<dbReference type="Pfam" id="PF00657">
    <property type="entry name" value="Lipase_GDSL"/>
    <property type="match status" value="1"/>
</dbReference>
<evidence type="ECO:0000256" key="8">
    <source>
        <dbReference type="ARBA" id="ARBA00022801"/>
    </source>
</evidence>
<keyword evidence="4" id="KW-1003">Cell membrane</keyword>
<dbReference type="OrthoDB" id="10265800at2759"/>
<comment type="catalytic activity">
    <reaction evidence="28">
        <text>1,2-di-(9Z-octadecenoyl)-sn-glycero-3-phosphocholine + H2O = 1-(9Z-octadecenoyl)-sn-glycero-3-phosphocholine + (9Z)-octadecenoate + H(+)</text>
        <dbReference type="Rhea" id="RHEA:40923"/>
        <dbReference type="ChEBI" id="CHEBI:15377"/>
        <dbReference type="ChEBI" id="CHEBI:15378"/>
        <dbReference type="ChEBI" id="CHEBI:28610"/>
        <dbReference type="ChEBI" id="CHEBI:30823"/>
        <dbReference type="ChEBI" id="CHEBI:74669"/>
    </reaction>
    <physiologicalReaction direction="left-to-right" evidence="28">
        <dbReference type="Rhea" id="RHEA:40924"/>
    </physiologicalReaction>
</comment>
<evidence type="ECO:0000256" key="25">
    <source>
        <dbReference type="ARBA" id="ARBA00048011"/>
    </source>
</evidence>
<comment type="catalytic activity">
    <reaction evidence="37">
        <text>1,3-dihexadecanoyl-2-(9Z-octadecenoyl)glycerol + H2O = 1,3-dihexadecanoylglycerol + (9Z)-octadecenoate + H(+)</text>
        <dbReference type="Rhea" id="RHEA:40983"/>
        <dbReference type="ChEBI" id="CHEBI:15377"/>
        <dbReference type="ChEBI" id="CHEBI:15378"/>
        <dbReference type="ChEBI" id="CHEBI:30823"/>
        <dbReference type="ChEBI" id="CHEBI:75688"/>
        <dbReference type="ChEBI" id="CHEBI:77619"/>
    </reaction>
    <physiologicalReaction direction="left-to-right" evidence="37">
        <dbReference type="Rhea" id="RHEA:40984"/>
    </physiologicalReaction>
</comment>
<evidence type="ECO:0000256" key="45">
    <source>
        <dbReference type="SAM" id="SignalP"/>
    </source>
</evidence>
<evidence type="ECO:0000256" key="38">
    <source>
        <dbReference type="ARBA" id="ARBA00048872"/>
    </source>
</evidence>
<evidence type="ECO:0000313" key="46">
    <source>
        <dbReference type="EMBL" id="CAF0733047.1"/>
    </source>
</evidence>
<dbReference type="EMBL" id="CAJNOO010000004">
    <property type="protein sequence ID" value="CAF0733047.1"/>
    <property type="molecule type" value="Genomic_DNA"/>
</dbReference>
<comment type="catalytic activity">
    <reaction evidence="15">
        <text>a 1,2-diacyl-sn-glycero-3-phosphocholine + H2O = a 1-acyl-sn-glycero-3-phosphocholine + a fatty acid + H(+)</text>
        <dbReference type="Rhea" id="RHEA:15801"/>
        <dbReference type="ChEBI" id="CHEBI:15377"/>
        <dbReference type="ChEBI" id="CHEBI:15378"/>
        <dbReference type="ChEBI" id="CHEBI:28868"/>
        <dbReference type="ChEBI" id="CHEBI:57643"/>
        <dbReference type="ChEBI" id="CHEBI:58168"/>
        <dbReference type="EC" id="3.1.1.4"/>
    </reaction>
    <physiologicalReaction direction="left-to-right" evidence="15">
        <dbReference type="Rhea" id="RHEA:15802"/>
    </physiologicalReaction>
</comment>